<protein>
    <submittedName>
        <fullName evidence="1">Uncharacterized protein</fullName>
    </submittedName>
</protein>
<accession>A0A4Y3TTH4</accession>
<dbReference type="OrthoDB" id="9149606at2"/>
<dbReference type="STRING" id="104099.AD949_02070"/>
<evidence type="ECO:0000313" key="2">
    <source>
        <dbReference type="Proteomes" id="UP000317617"/>
    </source>
</evidence>
<reference evidence="1 2" key="1">
    <citation type="submission" date="2019-06" db="EMBL/GenBank/DDBJ databases">
        <title>Whole genome shotgun sequence of Acetobacter orleanensis NBRC 13752.</title>
        <authorList>
            <person name="Hosoyama A."/>
            <person name="Uohara A."/>
            <person name="Ohji S."/>
            <person name="Ichikawa N."/>
        </authorList>
    </citation>
    <scope>NUCLEOTIDE SEQUENCE [LARGE SCALE GENOMIC DNA]</scope>
    <source>
        <strain evidence="1 2">NBRC 13752</strain>
    </source>
</reference>
<dbReference type="AlphaFoldDB" id="A0A4Y3TTH4"/>
<sequence length="542" mass="62503">MCENEKNENIIPYKLEQNTATNGVRGLYSPHDFYMDLSEDIMKNIENLNKDDSVQAEFIEKNIGNIVSFSTYLHETIHWWQHIGSSSGFLQSLSSFSLVYECKSEIKKIISEIGNVKPLIKFYKKHCGEKFNCIDSFNVLINDYLDINFAINLILKPSKLSEFYKDYYFLGRGHCFSILYAISCNILSISSNGGVITDPDSITKQMRILKAKNYPEFSGVAPSSDAISSIGLYEIFEGQAIFNQIQYLSLALGDESLVHFEEQGYLHGVYRVAFDKFLYYTGLAFPEKTISKEVGIFLLICDLSINPTSCFPGAIENFEEFIPSVDPGTRFSKLCKVIRNNKNIINKLNDLSKGEYCEISEFICEKAGIKSPTEIFREVSMWPEMSKEINEIMEEGRILSFSAENMPVRLILYKFVEFYSNKYKNPDFFCWIGYKLASSKLPENGMDIWLSQQTLFTKRSDKPGVFVRNFPNIKNENLVKTLGEFYNFLVLRDLTVQMVMKEGNFDMFFDKFVETDTNTSYEWAQDIFKNVYDVTPEEFKVL</sequence>
<organism evidence="1 2">
    <name type="scientific">Acetobacter orleanensis</name>
    <dbReference type="NCBI Taxonomy" id="104099"/>
    <lineage>
        <taxon>Bacteria</taxon>
        <taxon>Pseudomonadati</taxon>
        <taxon>Pseudomonadota</taxon>
        <taxon>Alphaproteobacteria</taxon>
        <taxon>Acetobacterales</taxon>
        <taxon>Acetobacteraceae</taxon>
        <taxon>Acetobacter</taxon>
    </lineage>
</organism>
<keyword evidence="2" id="KW-1185">Reference proteome</keyword>
<comment type="caution">
    <text evidence="1">The sequence shown here is derived from an EMBL/GenBank/DDBJ whole genome shotgun (WGS) entry which is preliminary data.</text>
</comment>
<gene>
    <name evidence="1" type="ORF">AOR01nite_25620</name>
</gene>
<evidence type="ECO:0000313" key="1">
    <source>
        <dbReference type="EMBL" id="GEB84085.1"/>
    </source>
</evidence>
<dbReference type="EMBL" id="BJMU01000030">
    <property type="protein sequence ID" value="GEB84085.1"/>
    <property type="molecule type" value="Genomic_DNA"/>
</dbReference>
<name>A0A4Y3TTH4_9PROT</name>
<dbReference type="RefSeq" id="WP_141325496.1">
    <property type="nucleotide sequence ID" value="NZ_BJMU01000030.1"/>
</dbReference>
<dbReference type="Proteomes" id="UP000317617">
    <property type="component" value="Unassembled WGS sequence"/>
</dbReference>
<proteinExistence type="predicted"/>